<evidence type="ECO:0000313" key="2">
    <source>
        <dbReference type="WBParaSite" id="Csp11.Scaffold630.g19656.t1"/>
    </source>
</evidence>
<organism evidence="1 2">
    <name type="scientific">Caenorhabditis tropicalis</name>
    <dbReference type="NCBI Taxonomy" id="1561998"/>
    <lineage>
        <taxon>Eukaryota</taxon>
        <taxon>Metazoa</taxon>
        <taxon>Ecdysozoa</taxon>
        <taxon>Nematoda</taxon>
        <taxon>Chromadorea</taxon>
        <taxon>Rhabditida</taxon>
        <taxon>Rhabditina</taxon>
        <taxon>Rhabditomorpha</taxon>
        <taxon>Rhabditoidea</taxon>
        <taxon>Rhabditidae</taxon>
        <taxon>Peloderinae</taxon>
        <taxon>Caenorhabditis</taxon>
    </lineage>
</organism>
<sequence length="155" mass="17658">MAANNNMEMKVDQKIEKVNTSKDTTAIFHDMYSDCELPGTSTYSAEAARAAYLAGPTFRTPEFLRLCLEFGVEGGEISPPMTFEDTTAGLNAASAFFGEEMEDLMIINDAEVIDDYIQQEEEQEEEEFYDDVQQEDMDYEEEEFAQLYQQEGDEE</sequence>
<reference evidence="2" key="1">
    <citation type="submission" date="2016-11" db="UniProtKB">
        <authorList>
            <consortium name="WormBaseParasite"/>
        </authorList>
    </citation>
    <scope>IDENTIFICATION</scope>
</reference>
<accession>A0A1I7UV53</accession>
<name>A0A1I7UV53_9PELO</name>
<dbReference type="WBParaSite" id="Csp11.Scaffold630.g19656.t1">
    <property type="protein sequence ID" value="Csp11.Scaffold630.g19656.t1"/>
    <property type="gene ID" value="Csp11.Scaffold630.g19656"/>
</dbReference>
<dbReference type="AlphaFoldDB" id="A0A1I7UV53"/>
<evidence type="ECO:0000313" key="1">
    <source>
        <dbReference type="Proteomes" id="UP000095282"/>
    </source>
</evidence>
<keyword evidence="1" id="KW-1185">Reference proteome</keyword>
<dbReference type="Proteomes" id="UP000095282">
    <property type="component" value="Unplaced"/>
</dbReference>
<protein>
    <submittedName>
        <fullName evidence="2">Uncharacterized protein</fullName>
    </submittedName>
</protein>
<proteinExistence type="predicted"/>